<dbReference type="PROSITE" id="PS50093">
    <property type="entry name" value="PKD"/>
    <property type="match status" value="1"/>
</dbReference>
<dbReference type="SUPFAM" id="SSF50952">
    <property type="entry name" value="Soluble quinoprotein glucose dehydrogenase"/>
    <property type="match status" value="1"/>
</dbReference>
<dbReference type="SUPFAM" id="SSF49452">
    <property type="entry name" value="Starch-binding domain-like"/>
    <property type="match status" value="1"/>
</dbReference>
<dbReference type="SUPFAM" id="SSF49299">
    <property type="entry name" value="PKD domain"/>
    <property type="match status" value="1"/>
</dbReference>
<dbReference type="Gene3D" id="2.60.40.10">
    <property type="entry name" value="Immunoglobulins"/>
    <property type="match status" value="1"/>
</dbReference>
<dbReference type="InterPro" id="IPR012938">
    <property type="entry name" value="Glc/Sorbosone_DH"/>
</dbReference>
<dbReference type="InterPro" id="IPR011041">
    <property type="entry name" value="Quinoprot_gluc/sorb_DH_b-prop"/>
</dbReference>
<comment type="caution">
    <text evidence="7">The sequence shown here is derived from an EMBL/GenBank/DDBJ whole genome shotgun (WGS) entry which is preliminary data.</text>
</comment>
<dbReference type="PROSITE" id="PS51318">
    <property type="entry name" value="TAT"/>
    <property type="match status" value="1"/>
</dbReference>
<dbReference type="PANTHER" id="PTHR19328">
    <property type="entry name" value="HEDGEHOG-INTERACTING PROTEIN"/>
    <property type="match status" value="1"/>
</dbReference>
<feature type="domain" description="PKD" evidence="6">
    <location>
        <begin position="480"/>
        <end position="553"/>
    </location>
</feature>
<evidence type="ECO:0000313" key="8">
    <source>
        <dbReference type="Proteomes" id="UP001595912"/>
    </source>
</evidence>
<evidence type="ECO:0000256" key="5">
    <source>
        <dbReference type="SAM" id="SignalP"/>
    </source>
</evidence>
<evidence type="ECO:0000256" key="2">
    <source>
        <dbReference type="ARBA" id="ARBA00012595"/>
    </source>
</evidence>
<evidence type="ECO:0000256" key="1">
    <source>
        <dbReference type="ARBA" id="ARBA00000548"/>
    </source>
</evidence>
<proteinExistence type="predicted"/>
<organism evidence="7 8">
    <name type="scientific">Dactylosporangium cerinum</name>
    <dbReference type="NCBI Taxonomy" id="1434730"/>
    <lineage>
        <taxon>Bacteria</taxon>
        <taxon>Bacillati</taxon>
        <taxon>Actinomycetota</taxon>
        <taxon>Actinomycetes</taxon>
        <taxon>Micromonosporales</taxon>
        <taxon>Micromonosporaceae</taxon>
        <taxon>Dactylosporangium</taxon>
    </lineage>
</organism>
<dbReference type="Proteomes" id="UP001595912">
    <property type="component" value="Unassembled WGS sequence"/>
</dbReference>
<feature type="chain" id="PRO_5046713641" description="alpha-amylase" evidence="5">
    <location>
        <begin position="25"/>
        <end position="1234"/>
    </location>
</feature>
<dbReference type="InterPro" id="IPR035986">
    <property type="entry name" value="PKD_dom_sf"/>
</dbReference>
<dbReference type="CDD" id="cd00146">
    <property type="entry name" value="PKD"/>
    <property type="match status" value="1"/>
</dbReference>
<dbReference type="InterPro" id="IPR022409">
    <property type="entry name" value="PKD/Chitinase_dom"/>
</dbReference>
<evidence type="ECO:0000259" key="6">
    <source>
        <dbReference type="PROSITE" id="PS50093"/>
    </source>
</evidence>
<evidence type="ECO:0000256" key="3">
    <source>
        <dbReference type="ARBA" id="ARBA00030238"/>
    </source>
</evidence>
<dbReference type="SMART" id="SM00089">
    <property type="entry name" value="PKD"/>
    <property type="match status" value="1"/>
</dbReference>
<dbReference type="Pfam" id="PF07995">
    <property type="entry name" value="GSDH"/>
    <property type="match status" value="2"/>
</dbReference>
<keyword evidence="8" id="KW-1185">Reference proteome</keyword>
<name>A0ABV9WIV0_9ACTN</name>
<dbReference type="InterPro" id="IPR006311">
    <property type="entry name" value="TAT_signal"/>
</dbReference>
<dbReference type="Pfam" id="PF13620">
    <property type="entry name" value="CarboxypepD_reg"/>
    <property type="match status" value="1"/>
</dbReference>
<reference evidence="8" key="1">
    <citation type="journal article" date="2019" name="Int. J. Syst. Evol. Microbiol.">
        <title>The Global Catalogue of Microorganisms (GCM) 10K type strain sequencing project: providing services to taxonomists for standard genome sequencing and annotation.</title>
        <authorList>
            <consortium name="The Broad Institute Genomics Platform"/>
            <consortium name="The Broad Institute Genome Sequencing Center for Infectious Disease"/>
            <person name="Wu L."/>
            <person name="Ma J."/>
        </authorList>
    </citation>
    <scope>NUCLEOTIDE SEQUENCE [LARGE SCALE GENOMIC DNA]</scope>
    <source>
        <strain evidence="8">CGMCC 4.7152</strain>
    </source>
</reference>
<sequence>MSRFRRFALSSVLALGLAVPIAGAVITSGRPAAAATSLPAGFSEQVVFAGLVHPTKVVFSPDGRVFVAEKSGVIKVFDSLSSTTAHVFADLSAEVHDYEDEGLLGLALPPNFPTSPYVYVAYTYDALIGGTPPTYGDACPTTATGCPVSGRISRLQASGNAMVGTEQVLINDWCTQFETHSMGDLAFGADGALYASGGDGGSASFADWGQAGNPVNPCGDPPGGVGGAMNPPSAEGGALRSQRGVRDTSNAAPLNGTIIRIDPATGAAMPDNPLYNTTTDANRRRIVAYGLRNPYRWTFRPGTSEIWIGDVGWRNWEEIDRLVNPLATPLTNFGWPCYEGVGQQPGYKNANLSLCNSLYTAGTATPPVYQYAHVDHVVSGDACPTGGSSPTGVAFYPTSGGTYPSQYAGALFWADYSRQCIYAMLPGAGGVPDPANIVTFAPGAATPVDLVIGPGNDLYYADINGGTIRRIRYSAANQPPTAAISADVTSGGPPLAVTFSSAGSTDPNPGDVLTYQWDFTNDGTFDATGATASFTYTTAGVYAARLRVTDAGGLFDEKTLQILVGVSAPTPVIDTPSSSLTWATGDNITFTGHATDQQDGTLPASALKWDLTLQHCTTGGTCHQHFLIQSQAGASGTFQAPDHDYPSYLTLTLTATNSRNLNSSTTISLYPATSVMTFGTSPSGLQLTVGSTSAVTPFSRTVIQKSSQSVAAPTPQTVNGSSYAFTAWSDGGAAAHVIPAPTTNASYTATYTQTGGGVCSDSYGYVCSTTARAFTPADTTVLPLAGDDATTQVSLPFQIRLYGQSYSTAWVDTNGVVSMVNPNGYHAANGNLPTAALPNAAVYPFWADLVVDGSASVRTTTTGTAPNRQFVIEWRNVYIYGNTSRRLTFEAILSETGDVITNYTNLDNDFERGSVATVGIENADGSVGLPYSVNTPKLQSGTAVVFTAPGGAPPPPPPPPTTGSISGTVSVSGGGAVSGATVTLNPGNLSTTTSGTGTYSFTGLADGTYTVAATYNGQSASASVTVSNGGAATANLTVPAAPPPPPPPPPTGNYTMSTLSTAFVPANDTALSLTGDDNIQQITLPVPVTLYGVQYTTAWVDTNGKISFVNPGTAYVEHGAIPSAAAPNAAVYPFWSDLVVDGQASVRTAVVNGSFVIEWRNAYIYGNTSRRLTFSAVFATDGTITLHYQSLDNAAEKGSVATVGVENATGTLAAQYSYNQATLVAGTAIRFTPT</sequence>
<dbReference type="PANTHER" id="PTHR19328:SF13">
    <property type="entry name" value="HIPL1 PROTEIN"/>
    <property type="match status" value="1"/>
</dbReference>
<dbReference type="InterPro" id="IPR013784">
    <property type="entry name" value="Carb-bd-like_fold"/>
</dbReference>
<feature type="signal peptide" evidence="5">
    <location>
        <begin position="1"/>
        <end position="24"/>
    </location>
</feature>
<dbReference type="Pfam" id="PF18911">
    <property type="entry name" value="PKD_4"/>
    <property type="match status" value="1"/>
</dbReference>
<gene>
    <name evidence="7" type="ORF">ACFPIJ_58085</name>
</gene>
<dbReference type="InterPro" id="IPR011042">
    <property type="entry name" value="6-blade_b-propeller_TolB-like"/>
</dbReference>
<protein>
    <recommendedName>
        <fullName evidence="2">alpha-amylase</fullName>
        <ecNumber evidence="2">3.2.1.1</ecNumber>
    </recommendedName>
    <alternativeName>
        <fullName evidence="3">1,4-alpha-D-glucan glucanohydrolase</fullName>
    </alternativeName>
</protein>
<evidence type="ECO:0000256" key="4">
    <source>
        <dbReference type="SAM" id="MobiDB-lite"/>
    </source>
</evidence>
<keyword evidence="5" id="KW-0732">Signal</keyword>
<dbReference type="EC" id="3.2.1.1" evidence="2"/>
<dbReference type="InterPro" id="IPR000601">
    <property type="entry name" value="PKD_dom"/>
</dbReference>
<dbReference type="InterPro" id="IPR013783">
    <property type="entry name" value="Ig-like_fold"/>
</dbReference>
<dbReference type="RefSeq" id="WP_380128152.1">
    <property type="nucleotide sequence ID" value="NZ_JBHSIU010000127.1"/>
</dbReference>
<feature type="region of interest" description="Disordered" evidence="4">
    <location>
        <begin position="223"/>
        <end position="252"/>
    </location>
</feature>
<dbReference type="EMBL" id="JBHSIU010000127">
    <property type="protein sequence ID" value="MFC5007508.1"/>
    <property type="molecule type" value="Genomic_DNA"/>
</dbReference>
<dbReference type="Gene3D" id="2.120.10.30">
    <property type="entry name" value="TolB, C-terminal domain"/>
    <property type="match status" value="1"/>
</dbReference>
<dbReference type="Gene3D" id="2.60.40.1120">
    <property type="entry name" value="Carboxypeptidase-like, regulatory domain"/>
    <property type="match status" value="1"/>
</dbReference>
<comment type="catalytic activity">
    <reaction evidence="1">
        <text>Endohydrolysis of (1-&gt;4)-alpha-D-glucosidic linkages in polysaccharides containing three or more (1-&gt;4)-alpha-linked D-glucose units.</text>
        <dbReference type="EC" id="3.2.1.1"/>
    </reaction>
</comment>
<accession>A0ABV9WIV0</accession>
<evidence type="ECO:0000313" key="7">
    <source>
        <dbReference type="EMBL" id="MFC5007508.1"/>
    </source>
</evidence>